<feature type="transmembrane region" description="Helical" evidence="5">
    <location>
        <begin position="64"/>
        <end position="84"/>
    </location>
</feature>
<dbReference type="InterPro" id="IPR007568">
    <property type="entry name" value="RTA1"/>
</dbReference>
<dbReference type="PANTHER" id="PTHR31465">
    <property type="entry name" value="PROTEIN RTA1-RELATED"/>
    <property type="match status" value="1"/>
</dbReference>
<dbReference type="GO" id="GO:0016020">
    <property type="term" value="C:membrane"/>
    <property type="evidence" value="ECO:0007669"/>
    <property type="project" value="UniProtKB-SubCell"/>
</dbReference>
<dbReference type="PANTHER" id="PTHR31465:SF1">
    <property type="entry name" value="PROTEIN RTA1-RELATED"/>
    <property type="match status" value="1"/>
</dbReference>
<comment type="caution">
    <text evidence="7">The sequence shown here is derived from an EMBL/GenBank/DDBJ whole genome shotgun (WGS) entry which is preliminary data.</text>
</comment>
<reference evidence="7" key="1">
    <citation type="submission" date="2023-03" db="EMBL/GenBank/DDBJ databases">
        <title>Massive genome expansion in bonnet fungi (Mycena s.s.) driven by repeated elements and novel gene families across ecological guilds.</title>
        <authorList>
            <consortium name="Lawrence Berkeley National Laboratory"/>
            <person name="Harder C.B."/>
            <person name="Miyauchi S."/>
            <person name="Viragh M."/>
            <person name="Kuo A."/>
            <person name="Thoen E."/>
            <person name="Andreopoulos B."/>
            <person name="Lu D."/>
            <person name="Skrede I."/>
            <person name="Drula E."/>
            <person name="Henrissat B."/>
            <person name="Morin E."/>
            <person name="Kohler A."/>
            <person name="Barry K."/>
            <person name="LaButti K."/>
            <person name="Morin E."/>
            <person name="Salamov A."/>
            <person name="Lipzen A."/>
            <person name="Mereny Z."/>
            <person name="Hegedus B."/>
            <person name="Baldrian P."/>
            <person name="Stursova M."/>
            <person name="Weitz H."/>
            <person name="Taylor A."/>
            <person name="Grigoriev I.V."/>
            <person name="Nagy L.G."/>
            <person name="Martin F."/>
            <person name="Kauserud H."/>
        </authorList>
    </citation>
    <scope>NUCLEOTIDE SEQUENCE</scope>
    <source>
        <strain evidence="7">CBHHK188m</strain>
    </source>
</reference>
<evidence type="ECO:0000256" key="2">
    <source>
        <dbReference type="ARBA" id="ARBA00022692"/>
    </source>
</evidence>
<evidence type="ECO:0000256" key="5">
    <source>
        <dbReference type="SAM" id="Phobius"/>
    </source>
</evidence>
<dbReference type="EMBL" id="JARJLG010000005">
    <property type="protein sequence ID" value="KAJ7780593.1"/>
    <property type="molecule type" value="Genomic_DNA"/>
</dbReference>
<feature type="transmembrane region" description="Helical" evidence="5">
    <location>
        <begin position="177"/>
        <end position="201"/>
    </location>
</feature>
<evidence type="ECO:0000256" key="6">
    <source>
        <dbReference type="SAM" id="SignalP"/>
    </source>
</evidence>
<keyword evidence="2 5" id="KW-0812">Transmembrane</keyword>
<organism evidence="7 8">
    <name type="scientific">Mycena maculata</name>
    <dbReference type="NCBI Taxonomy" id="230809"/>
    <lineage>
        <taxon>Eukaryota</taxon>
        <taxon>Fungi</taxon>
        <taxon>Dikarya</taxon>
        <taxon>Basidiomycota</taxon>
        <taxon>Agaricomycotina</taxon>
        <taxon>Agaricomycetes</taxon>
        <taxon>Agaricomycetidae</taxon>
        <taxon>Agaricales</taxon>
        <taxon>Marasmiineae</taxon>
        <taxon>Mycenaceae</taxon>
        <taxon>Mycena</taxon>
    </lineage>
</organism>
<feature type="transmembrane region" description="Helical" evidence="5">
    <location>
        <begin position="140"/>
        <end position="157"/>
    </location>
</feature>
<evidence type="ECO:0000313" key="8">
    <source>
        <dbReference type="Proteomes" id="UP001215280"/>
    </source>
</evidence>
<keyword evidence="3 5" id="KW-1133">Transmembrane helix</keyword>
<proteinExistence type="predicted"/>
<feature type="chain" id="PRO_5042023510" evidence="6">
    <location>
        <begin position="20"/>
        <end position="315"/>
    </location>
</feature>
<dbReference type="Pfam" id="PF04479">
    <property type="entry name" value="RTA1"/>
    <property type="match status" value="1"/>
</dbReference>
<dbReference type="Proteomes" id="UP001215280">
    <property type="component" value="Unassembled WGS sequence"/>
</dbReference>
<keyword evidence="6" id="KW-0732">Signal</keyword>
<evidence type="ECO:0000256" key="4">
    <source>
        <dbReference type="ARBA" id="ARBA00023136"/>
    </source>
</evidence>
<feature type="transmembrane region" description="Helical" evidence="5">
    <location>
        <begin position="35"/>
        <end position="57"/>
    </location>
</feature>
<accession>A0AAD7NYS0</accession>
<evidence type="ECO:0000256" key="1">
    <source>
        <dbReference type="ARBA" id="ARBA00004141"/>
    </source>
</evidence>
<feature type="transmembrane region" description="Helical" evidence="5">
    <location>
        <begin position="96"/>
        <end position="120"/>
    </location>
</feature>
<feature type="transmembrane region" description="Helical" evidence="5">
    <location>
        <begin position="232"/>
        <end position="250"/>
    </location>
</feature>
<gene>
    <name evidence="7" type="ORF">DFH07DRAFT_792833</name>
</gene>
<keyword evidence="4 5" id="KW-0472">Membrane</keyword>
<sequence length="315" mass="35201">MSRLFSAFILFACFATGLAADATNTTADASDKPIAPAYIAMILFAICGLIHWIHFFTVKPIRPFMLSLTLGMTAMTTGFALRVVYTYPPFTIGKYIAWDLFILLSPCLFLAANYTLLAHLAATFDKEVTDRCLLIRSSRIVKLFVWSDVTTFFLQSSGGGLTATKNNPSIANIGNKIVMIGLILQAVSYLLFTCVLIVFGWRVSAHFPAAWRPQNPRPFKLLSRQPIDDWRIVFYIMCTTCVGILVRSVFRIAEFGEGYSGVIATHEGYFYVFDSLPLWLAMTLYCVVWPARALNVHSGQMELQSTSRTALKAYI</sequence>
<dbReference type="AlphaFoldDB" id="A0AAD7NYS0"/>
<protein>
    <submittedName>
        <fullName evidence="7">RTA1 like protein-domain-containing protein</fullName>
    </submittedName>
</protein>
<comment type="subcellular location">
    <subcellularLocation>
        <location evidence="1">Membrane</location>
        <topology evidence="1">Multi-pass membrane protein</topology>
    </subcellularLocation>
</comment>
<evidence type="ECO:0000256" key="3">
    <source>
        <dbReference type="ARBA" id="ARBA00022989"/>
    </source>
</evidence>
<keyword evidence="8" id="KW-1185">Reference proteome</keyword>
<feature type="transmembrane region" description="Helical" evidence="5">
    <location>
        <begin position="270"/>
        <end position="291"/>
    </location>
</feature>
<evidence type="ECO:0000313" key="7">
    <source>
        <dbReference type="EMBL" id="KAJ7780593.1"/>
    </source>
</evidence>
<feature type="signal peptide" evidence="6">
    <location>
        <begin position="1"/>
        <end position="19"/>
    </location>
</feature>
<name>A0AAD7NYS0_9AGAR</name>